<dbReference type="Gene3D" id="1.10.357.10">
    <property type="entry name" value="Tetracycline Repressor, domain 2"/>
    <property type="match status" value="1"/>
</dbReference>
<keyword evidence="2 4" id="KW-0238">DNA-binding</keyword>
<dbReference type="Pfam" id="PF00440">
    <property type="entry name" value="TetR_N"/>
    <property type="match status" value="1"/>
</dbReference>
<dbReference type="RefSeq" id="WP_086595712.1">
    <property type="nucleotide sequence ID" value="NZ_MTSE01000011.1"/>
</dbReference>
<keyword evidence="3" id="KW-0804">Transcription</keyword>
<dbReference type="EMBL" id="MTSE01000011">
    <property type="protein sequence ID" value="OUJ72369.1"/>
    <property type="molecule type" value="Genomic_DNA"/>
</dbReference>
<dbReference type="Pfam" id="PF16925">
    <property type="entry name" value="TetR_C_13"/>
    <property type="match status" value="1"/>
</dbReference>
<evidence type="ECO:0000256" key="3">
    <source>
        <dbReference type="ARBA" id="ARBA00023163"/>
    </source>
</evidence>
<dbReference type="PROSITE" id="PS50977">
    <property type="entry name" value="HTH_TETR_2"/>
    <property type="match status" value="1"/>
</dbReference>
<dbReference type="InterPro" id="IPR001647">
    <property type="entry name" value="HTH_TetR"/>
</dbReference>
<reference evidence="6 7" key="1">
    <citation type="submission" date="2017-01" db="EMBL/GenBank/DDBJ databases">
        <title>A new Hymenobacter.</title>
        <authorList>
            <person name="Liang Y."/>
            <person name="Feng F."/>
        </authorList>
    </citation>
    <scope>NUCLEOTIDE SEQUENCE [LARGE SCALE GENOMIC DNA]</scope>
    <source>
        <strain evidence="6">MIMBbqt21</strain>
    </source>
</reference>
<proteinExistence type="predicted"/>
<dbReference type="InterPro" id="IPR009057">
    <property type="entry name" value="Homeodomain-like_sf"/>
</dbReference>
<feature type="domain" description="HTH tetR-type" evidence="5">
    <location>
        <begin position="5"/>
        <end position="65"/>
    </location>
</feature>
<evidence type="ECO:0000313" key="6">
    <source>
        <dbReference type="EMBL" id="OUJ72369.1"/>
    </source>
</evidence>
<evidence type="ECO:0000259" key="5">
    <source>
        <dbReference type="PROSITE" id="PS50977"/>
    </source>
</evidence>
<dbReference type="SUPFAM" id="SSF46689">
    <property type="entry name" value="Homeodomain-like"/>
    <property type="match status" value="1"/>
</dbReference>
<dbReference type="PROSITE" id="PS01081">
    <property type="entry name" value="HTH_TETR_1"/>
    <property type="match status" value="1"/>
</dbReference>
<dbReference type="OrthoDB" id="9798857at2"/>
<sequence>MRKAERTKQTIIEQAAPLFNQKGIAGTTIDDVLQAAKVAKGCLYSHFENKDDLSAQTADFLLAKITGRIQEAMSHATSAKGRIFAYLDYCKNPLDTTVVGGCPIFNLAVEADDNNPAVKQKVGAVLEAAQERFVAILQEGIAQGELAPRLNAADFAFKMFSAVEGATVICRVLASSQPMHRLVKTLKDELESYSLE</sequence>
<dbReference type="AlphaFoldDB" id="A0A243WAH3"/>
<keyword evidence="1" id="KW-0805">Transcription regulation</keyword>
<dbReference type="GO" id="GO:0003677">
    <property type="term" value="F:DNA binding"/>
    <property type="evidence" value="ECO:0007669"/>
    <property type="project" value="UniProtKB-UniRule"/>
</dbReference>
<feature type="DNA-binding region" description="H-T-H motif" evidence="4">
    <location>
        <begin position="28"/>
        <end position="47"/>
    </location>
</feature>
<organism evidence="6 7">
    <name type="scientific">Hymenobacter crusticola</name>
    <dbReference type="NCBI Taxonomy" id="1770526"/>
    <lineage>
        <taxon>Bacteria</taxon>
        <taxon>Pseudomonadati</taxon>
        <taxon>Bacteroidota</taxon>
        <taxon>Cytophagia</taxon>
        <taxon>Cytophagales</taxon>
        <taxon>Hymenobacteraceae</taxon>
        <taxon>Hymenobacter</taxon>
    </lineage>
</organism>
<evidence type="ECO:0000256" key="2">
    <source>
        <dbReference type="ARBA" id="ARBA00023125"/>
    </source>
</evidence>
<name>A0A243WAH3_9BACT</name>
<dbReference type="PANTHER" id="PTHR47506:SF3">
    <property type="entry name" value="HTH-TYPE TRANSCRIPTIONAL REGULATOR LMRA"/>
    <property type="match status" value="1"/>
</dbReference>
<gene>
    <name evidence="6" type="ORF">BXP70_19145</name>
</gene>
<evidence type="ECO:0000256" key="1">
    <source>
        <dbReference type="ARBA" id="ARBA00023015"/>
    </source>
</evidence>
<comment type="caution">
    <text evidence="6">The sequence shown here is derived from an EMBL/GenBank/DDBJ whole genome shotgun (WGS) entry which is preliminary data.</text>
</comment>
<dbReference type="PANTHER" id="PTHR47506">
    <property type="entry name" value="TRANSCRIPTIONAL REGULATORY PROTEIN"/>
    <property type="match status" value="1"/>
</dbReference>
<dbReference type="InterPro" id="IPR036271">
    <property type="entry name" value="Tet_transcr_reg_TetR-rel_C_sf"/>
</dbReference>
<accession>A0A243WAH3</accession>
<dbReference type="InterPro" id="IPR023772">
    <property type="entry name" value="DNA-bd_HTH_TetR-type_CS"/>
</dbReference>
<evidence type="ECO:0000256" key="4">
    <source>
        <dbReference type="PROSITE-ProRule" id="PRU00335"/>
    </source>
</evidence>
<keyword evidence="7" id="KW-1185">Reference proteome</keyword>
<dbReference type="Proteomes" id="UP000194873">
    <property type="component" value="Unassembled WGS sequence"/>
</dbReference>
<dbReference type="InterPro" id="IPR011075">
    <property type="entry name" value="TetR_C"/>
</dbReference>
<dbReference type="SUPFAM" id="SSF48498">
    <property type="entry name" value="Tetracyclin repressor-like, C-terminal domain"/>
    <property type="match status" value="1"/>
</dbReference>
<protein>
    <submittedName>
        <fullName evidence="6">TetR family transcriptional regulator</fullName>
    </submittedName>
</protein>
<dbReference type="PRINTS" id="PR00455">
    <property type="entry name" value="HTHTETR"/>
</dbReference>
<evidence type="ECO:0000313" key="7">
    <source>
        <dbReference type="Proteomes" id="UP000194873"/>
    </source>
</evidence>